<dbReference type="EMBL" id="CP007457">
    <property type="protein sequence ID" value="AIZ15851.1"/>
    <property type="molecule type" value="Genomic_DNA"/>
</dbReference>
<sequence length="215" mass="23220">MTQDGQTRGEPDDEVARAIMEHKQAERKQAYARRRAHRRSRTQAGERCAALLDGSALLGGVRTAACYVSMGTEISTMPLLSLFAQRGVRTLVPRLGSGAQIGWTAIGAGELRTLTHAEKPAHGTLRPDEPRGPVLEASALGACDVIVLPALRVDRHGARLGRGGGWYDRALAWRRAGVPLVAVCWPWEFADEPVPALAHDVPVSAVLTPERLEVL</sequence>
<dbReference type="GO" id="GO:0030272">
    <property type="term" value="F:5-formyltetrahydrofolate cyclo-ligase activity"/>
    <property type="evidence" value="ECO:0007669"/>
    <property type="project" value="UniProtKB-EC"/>
</dbReference>
<dbReference type="InterPro" id="IPR002698">
    <property type="entry name" value="FTHF_cligase"/>
</dbReference>
<evidence type="ECO:0000256" key="1">
    <source>
        <dbReference type="ARBA" id="ARBA00010638"/>
    </source>
</evidence>
<evidence type="ECO:0000256" key="3">
    <source>
        <dbReference type="ARBA" id="ARBA00022840"/>
    </source>
</evidence>
<keyword evidence="6" id="KW-0436">Ligase</keyword>
<keyword evidence="3 4" id="KW-0067">ATP-binding</keyword>
<dbReference type="NCBIfam" id="TIGR02727">
    <property type="entry name" value="MTHFS_bact"/>
    <property type="match status" value="1"/>
</dbReference>
<feature type="binding site" evidence="4">
    <location>
        <begin position="159"/>
        <end position="167"/>
    </location>
    <ligand>
        <name>ATP</name>
        <dbReference type="ChEBI" id="CHEBI:30616"/>
    </ligand>
</feature>
<protein>
    <recommendedName>
        <fullName evidence="5">5-formyltetrahydrofolate cyclo-ligase</fullName>
        <ecNumber evidence="5">6.3.3.2</ecNumber>
    </recommendedName>
</protein>
<dbReference type="SUPFAM" id="SSF100950">
    <property type="entry name" value="NagB/RpiA/CoA transferase-like"/>
    <property type="match status" value="1"/>
</dbReference>
<reference evidence="6 7" key="1">
    <citation type="journal article" date="2015" name="Genome Announc.">
        <title>Bifidobacterium pseudolongum Strain PV8-2, Isolated from a Stool Sample of an Anemic Kenyan Infant.</title>
        <authorList>
            <person name="Vazquez-Gutierrez P."/>
            <person name="Lacroix C."/>
            <person name="Chassard C."/>
            <person name="Klumpp J."/>
            <person name="Stevens M.J."/>
            <person name="Jans C."/>
        </authorList>
    </citation>
    <scope>NUCLEOTIDE SEQUENCE [LARGE SCALE GENOMIC DNA]</scope>
    <source>
        <strain evidence="6 7">PV8-2</strain>
    </source>
</reference>
<feature type="binding site" evidence="4">
    <location>
        <position position="68"/>
    </location>
    <ligand>
        <name>substrate</name>
    </ligand>
</feature>
<dbReference type="EC" id="6.3.3.2" evidence="5"/>
<dbReference type="HOGENOM" id="CLU_066245_1_0_11"/>
<keyword evidence="5" id="KW-0460">Magnesium</keyword>
<dbReference type="InterPro" id="IPR024185">
    <property type="entry name" value="FTHF_cligase-like_sf"/>
</dbReference>
<keyword evidence="5" id="KW-0479">Metal-binding</keyword>
<name>A0A0A7I711_9BIFI</name>
<dbReference type="PIRSF" id="PIRSF006806">
    <property type="entry name" value="FTHF_cligase"/>
    <property type="match status" value="1"/>
</dbReference>
<dbReference type="Gene3D" id="3.40.50.10420">
    <property type="entry name" value="NagB/RpiA/CoA transferase-like"/>
    <property type="match status" value="1"/>
</dbReference>
<gene>
    <name evidence="6" type="ORF">AH67_01935</name>
</gene>
<keyword evidence="7" id="KW-1185">Reference proteome</keyword>
<evidence type="ECO:0000313" key="6">
    <source>
        <dbReference type="EMBL" id="AIZ15851.1"/>
    </source>
</evidence>
<dbReference type="PANTHER" id="PTHR23407">
    <property type="entry name" value="ATPASE INHIBITOR/5-FORMYLTETRAHYDROFOLATE CYCLO-LIGASE"/>
    <property type="match status" value="1"/>
</dbReference>
<dbReference type="AlphaFoldDB" id="A0A0A7I711"/>
<evidence type="ECO:0000256" key="5">
    <source>
        <dbReference type="RuleBase" id="RU361279"/>
    </source>
</evidence>
<comment type="catalytic activity">
    <reaction evidence="5">
        <text>(6S)-5-formyl-5,6,7,8-tetrahydrofolate + ATP = (6R)-5,10-methenyltetrahydrofolate + ADP + phosphate</text>
        <dbReference type="Rhea" id="RHEA:10488"/>
        <dbReference type="ChEBI" id="CHEBI:30616"/>
        <dbReference type="ChEBI" id="CHEBI:43474"/>
        <dbReference type="ChEBI" id="CHEBI:57455"/>
        <dbReference type="ChEBI" id="CHEBI:57457"/>
        <dbReference type="ChEBI" id="CHEBI:456216"/>
        <dbReference type="EC" id="6.3.3.2"/>
    </reaction>
</comment>
<dbReference type="PANTHER" id="PTHR23407:SF1">
    <property type="entry name" value="5-FORMYLTETRAHYDROFOLATE CYCLO-LIGASE"/>
    <property type="match status" value="1"/>
</dbReference>
<dbReference type="STRING" id="1447715.AH67_01935"/>
<accession>A0A0A7I711</accession>
<proteinExistence type="inferred from homology"/>
<evidence type="ECO:0000256" key="4">
    <source>
        <dbReference type="PIRSR" id="PIRSR006806-1"/>
    </source>
</evidence>
<dbReference type="KEGG" id="bpsp:AH67_01935"/>
<organism evidence="6 7">
    <name type="scientific">Bifidobacterium pseudolongum PV8-2</name>
    <dbReference type="NCBI Taxonomy" id="1447715"/>
    <lineage>
        <taxon>Bacteria</taxon>
        <taxon>Bacillati</taxon>
        <taxon>Actinomycetota</taxon>
        <taxon>Actinomycetes</taxon>
        <taxon>Bifidobacteriales</taxon>
        <taxon>Bifidobacteriaceae</taxon>
        <taxon>Bifidobacterium</taxon>
    </lineage>
</organism>
<dbReference type="RefSeq" id="WP_022858908.1">
    <property type="nucleotide sequence ID" value="NZ_CP007457.1"/>
</dbReference>
<feature type="binding site" evidence="4">
    <location>
        <begin position="23"/>
        <end position="27"/>
    </location>
    <ligand>
        <name>ATP</name>
        <dbReference type="ChEBI" id="CHEBI:30616"/>
    </ligand>
</feature>
<dbReference type="InterPro" id="IPR037171">
    <property type="entry name" value="NagB/RpiA_transferase-like"/>
</dbReference>
<dbReference type="GO" id="GO:0009396">
    <property type="term" value="P:folic acid-containing compound biosynthetic process"/>
    <property type="evidence" value="ECO:0007669"/>
    <property type="project" value="TreeGrafter"/>
</dbReference>
<dbReference type="GO" id="GO:0046872">
    <property type="term" value="F:metal ion binding"/>
    <property type="evidence" value="ECO:0007669"/>
    <property type="project" value="UniProtKB-KW"/>
</dbReference>
<feature type="binding site" evidence="4">
    <location>
        <position position="73"/>
    </location>
    <ligand>
        <name>substrate</name>
    </ligand>
</feature>
<comment type="similarity">
    <text evidence="1 5">Belongs to the 5-formyltetrahydrofolate cyclo-ligase family.</text>
</comment>
<dbReference type="Pfam" id="PF01812">
    <property type="entry name" value="5-FTHF_cyc-lig"/>
    <property type="match status" value="1"/>
</dbReference>
<dbReference type="Proteomes" id="UP000030636">
    <property type="component" value="Chromosome"/>
</dbReference>
<evidence type="ECO:0000313" key="7">
    <source>
        <dbReference type="Proteomes" id="UP000030636"/>
    </source>
</evidence>
<keyword evidence="2 4" id="KW-0547">Nucleotide-binding</keyword>
<dbReference type="GO" id="GO:0035999">
    <property type="term" value="P:tetrahydrofolate interconversion"/>
    <property type="evidence" value="ECO:0007669"/>
    <property type="project" value="TreeGrafter"/>
</dbReference>
<comment type="cofactor">
    <cofactor evidence="5">
        <name>Mg(2+)</name>
        <dbReference type="ChEBI" id="CHEBI:18420"/>
    </cofactor>
</comment>
<evidence type="ECO:0000256" key="2">
    <source>
        <dbReference type="ARBA" id="ARBA00022741"/>
    </source>
</evidence>
<dbReference type="GO" id="GO:0005524">
    <property type="term" value="F:ATP binding"/>
    <property type="evidence" value="ECO:0007669"/>
    <property type="project" value="UniProtKB-KW"/>
</dbReference>